<name>A0ABP5D2V2_9PSEU</name>
<evidence type="ECO:0000313" key="2">
    <source>
        <dbReference type="Proteomes" id="UP001501116"/>
    </source>
</evidence>
<evidence type="ECO:0000313" key="1">
    <source>
        <dbReference type="EMBL" id="GAA1971821.1"/>
    </source>
</evidence>
<organism evidence="1 2">
    <name type="scientific">Amycolatopsis minnesotensis</name>
    <dbReference type="NCBI Taxonomy" id="337894"/>
    <lineage>
        <taxon>Bacteria</taxon>
        <taxon>Bacillati</taxon>
        <taxon>Actinomycetota</taxon>
        <taxon>Actinomycetes</taxon>
        <taxon>Pseudonocardiales</taxon>
        <taxon>Pseudonocardiaceae</taxon>
        <taxon>Amycolatopsis</taxon>
    </lineage>
</organism>
<sequence length="254" mass="27951">MWSPGEESLADVPDAEALCRLLVTSISARQLTPSVAVDTFRRLHDVGQPGRVDSALLLCTDHRWKRTSGRVLADIVATGILDDAEQDELAEELLSYKARYTHPAEWFNGVVIELDLGAPQEPQRTDPSEQVTSEREVWPPLRSWAAERVLVRNRATPKDVLTRARGLPARDGAAIVAGAVHAADELDAENARLVVDFALQHNQNGPRKAALEQLIAWGEIDRAQALAASDRDASIRVWGENLRTEAPTQSSLFD</sequence>
<accession>A0ABP5D2V2</accession>
<dbReference type="EMBL" id="BAAANN010000022">
    <property type="protein sequence ID" value="GAA1971821.1"/>
    <property type="molecule type" value="Genomic_DNA"/>
</dbReference>
<keyword evidence="2" id="KW-1185">Reference proteome</keyword>
<protein>
    <recommendedName>
        <fullName evidence="3">HEAT repeat domain-containing protein</fullName>
    </recommendedName>
</protein>
<comment type="caution">
    <text evidence="1">The sequence shown here is derived from an EMBL/GenBank/DDBJ whole genome shotgun (WGS) entry which is preliminary data.</text>
</comment>
<proteinExistence type="predicted"/>
<gene>
    <name evidence="1" type="ORF">GCM10009754_52780</name>
</gene>
<dbReference type="Proteomes" id="UP001501116">
    <property type="component" value="Unassembled WGS sequence"/>
</dbReference>
<reference evidence="2" key="1">
    <citation type="journal article" date="2019" name="Int. J. Syst. Evol. Microbiol.">
        <title>The Global Catalogue of Microorganisms (GCM) 10K type strain sequencing project: providing services to taxonomists for standard genome sequencing and annotation.</title>
        <authorList>
            <consortium name="The Broad Institute Genomics Platform"/>
            <consortium name="The Broad Institute Genome Sequencing Center for Infectious Disease"/>
            <person name="Wu L."/>
            <person name="Ma J."/>
        </authorList>
    </citation>
    <scope>NUCLEOTIDE SEQUENCE [LARGE SCALE GENOMIC DNA]</scope>
    <source>
        <strain evidence="2">JCM 14545</strain>
    </source>
</reference>
<evidence type="ECO:0008006" key="3">
    <source>
        <dbReference type="Google" id="ProtNLM"/>
    </source>
</evidence>